<dbReference type="Proteomes" id="UP001141806">
    <property type="component" value="Unassembled WGS sequence"/>
</dbReference>
<dbReference type="PANTHER" id="PTHR47974:SF27">
    <property type="entry name" value="RECEPTOR-LIKE SERINE_THREONINE-PROTEIN KINASE"/>
    <property type="match status" value="1"/>
</dbReference>
<dbReference type="Gene3D" id="2.90.10.10">
    <property type="entry name" value="Bulb-type lectin domain"/>
    <property type="match status" value="1"/>
</dbReference>
<dbReference type="FunFam" id="3.30.200.20:FF:000178">
    <property type="entry name" value="serine/threonine-protein kinase PBS1-like"/>
    <property type="match status" value="1"/>
</dbReference>
<evidence type="ECO:0000256" key="15">
    <source>
        <dbReference type="SAM" id="MobiDB-lite"/>
    </source>
</evidence>
<reference evidence="20" key="1">
    <citation type="journal article" date="2023" name="Plant J.">
        <title>The genome of the king protea, Protea cynaroides.</title>
        <authorList>
            <person name="Chang J."/>
            <person name="Duong T.A."/>
            <person name="Schoeman C."/>
            <person name="Ma X."/>
            <person name="Roodt D."/>
            <person name="Barker N."/>
            <person name="Li Z."/>
            <person name="Van de Peer Y."/>
            <person name="Mizrachi E."/>
        </authorList>
    </citation>
    <scope>NUCLEOTIDE SEQUENCE</scope>
    <source>
        <tissue evidence="20">Young leaves</tissue>
    </source>
</reference>
<feature type="transmembrane region" description="Helical" evidence="16">
    <location>
        <begin position="448"/>
        <end position="473"/>
    </location>
</feature>
<gene>
    <name evidence="20" type="ORF">NE237_023957</name>
</gene>
<dbReference type="Gene3D" id="3.30.200.20">
    <property type="entry name" value="Phosphorylase Kinase, domain 1"/>
    <property type="match status" value="1"/>
</dbReference>
<keyword evidence="2 13" id="KW-0723">Serine/threonine-protein kinase</keyword>
<dbReference type="FunFam" id="1.10.510.10:FF:000621">
    <property type="entry name" value="Serine/threonine-protein kinase"/>
    <property type="match status" value="1"/>
</dbReference>
<dbReference type="InterPro" id="IPR008271">
    <property type="entry name" value="Ser/Thr_kinase_AS"/>
</dbReference>
<dbReference type="GO" id="GO:0016020">
    <property type="term" value="C:membrane"/>
    <property type="evidence" value="ECO:0007669"/>
    <property type="project" value="UniProtKB-SubCell"/>
</dbReference>
<dbReference type="InterPro" id="IPR036426">
    <property type="entry name" value="Bulb-type_lectin_dom_sf"/>
</dbReference>
<dbReference type="InterPro" id="IPR017441">
    <property type="entry name" value="Protein_kinase_ATP_BS"/>
</dbReference>
<evidence type="ECO:0000313" key="21">
    <source>
        <dbReference type="Proteomes" id="UP001141806"/>
    </source>
</evidence>
<dbReference type="InterPro" id="IPR001480">
    <property type="entry name" value="Bulb-type_lectin_dom"/>
</dbReference>
<dbReference type="Pfam" id="PF00069">
    <property type="entry name" value="Pkinase"/>
    <property type="match status" value="1"/>
</dbReference>
<evidence type="ECO:0000256" key="17">
    <source>
        <dbReference type="SAM" id="SignalP"/>
    </source>
</evidence>
<evidence type="ECO:0000256" key="5">
    <source>
        <dbReference type="ARBA" id="ARBA00022729"/>
    </source>
</evidence>
<dbReference type="PANTHER" id="PTHR47974">
    <property type="entry name" value="OS07G0415500 PROTEIN"/>
    <property type="match status" value="1"/>
</dbReference>
<evidence type="ECO:0000256" key="9">
    <source>
        <dbReference type="ARBA" id="ARBA00022989"/>
    </source>
</evidence>
<protein>
    <recommendedName>
        <fullName evidence="13">Receptor-like serine/threonine-protein kinase</fullName>
        <ecNumber evidence="13">2.7.11.1</ecNumber>
    </recommendedName>
</protein>
<evidence type="ECO:0000259" key="19">
    <source>
        <dbReference type="PROSITE" id="PS50927"/>
    </source>
</evidence>
<evidence type="ECO:0000256" key="10">
    <source>
        <dbReference type="ARBA" id="ARBA00023136"/>
    </source>
</evidence>
<dbReference type="Pfam" id="PF00954">
    <property type="entry name" value="S_locus_glycop"/>
    <property type="match status" value="1"/>
</dbReference>
<dbReference type="GO" id="GO:0048544">
    <property type="term" value="P:recognition of pollen"/>
    <property type="evidence" value="ECO:0007669"/>
    <property type="project" value="InterPro"/>
</dbReference>
<keyword evidence="3 13" id="KW-0808">Transferase</keyword>
<evidence type="ECO:0000256" key="4">
    <source>
        <dbReference type="ARBA" id="ARBA00022692"/>
    </source>
</evidence>
<keyword evidence="12" id="KW-0325">Glycoprotein</keyword>
<comment type="similarity">
    <text evidence="13">Belongs to the protein kinase superfamily. Ser/Thr protein kinase family.</text>
</comment>
<comment type="catalytic activity">
    <reaction evidence="13">
        <text>L-threonyl-[protein] + ATP = O-phospho-L-threonyl-[protein] + ADP + H(+)</text>
        <dbReference type="Rhea" id="RHEA:46608"/>
        <dbReference type="Rhea" id="RHEA-COMP:11060"/>
        <dbReference type="Rhea" id="RHEA-COMP:11605"/>
        <dbReference type="ChEBI" id="CHEBI:15378"/>
        <dbReference type="ChEBI" id="CHEBI:30013"/>
        <dbReference type="ChEBI" id="CHEBI:30616"/>
        <dbReference type="ChEBI" id="CHEBI:61977"/>
        <dbReference type="ChEBI" id="CHEBI:456216"/>
        <dbReference type="EC" id="2.7.11.1"/>
    </reaction>
</comment>
<keyword evidence="21" id="KW-1185">Reference proteome</keyword>
<evidence type="ECO:0000256" key="16">
    <source>
        <dbReference type="SAM" id="Phobius"/>
    </source>
</evidence>
<keyword evidence="10 16" id="KW-0472">Membrane</keyword>
<keyword evidence="6 13" id="KW-0547">Nucleotide-binding</keyword>
<dbReference type="InterPro" id="IPR000858">
    <property type="entry name" value="S_locus_glycoprot_dom"/>
</dbReference>
<proteinExistence type="inferred from homology"/>
<dbReference type="PIRSF" id="PIRSF000641">
    <property type="entry name" value="SRK"/>
    <property type="match status" value="1"/>
</dbReference>
<evidence type="ECO:0000256" key="7">
    <source>
        <dbReference type="ARBA" id="ARBA00022777"/>
    </source>
</evidence>
<feature type="domain" description="Bulb-type lectin" evidence="19">
    <location>
        <begin position="35"/>
        <end position="152"/>
    </location>
</feature>
<dbReference type="SMART" id="SM00220">
    <property type="entry name" value="S_TKc"/>
    <property type="match status" value="1"/>
</dbReference>
<feature type="compositionally biased region" description="Low complexity" evidence="15">
    <location>
        <begin position="727"/>
        <end position="738"/>
    </location>
</feature>
<keyword evidence="8 13" id="KW-0067">ATP-binding</keyword>
<dbReference type="GO" id="GO:0005524">
    <property type="term" value="F:ATP binding"/>
    <property type="evidence" value="ECO:0007669"/>
    <property type="project" value="UniProtKB-UniRule"/>
</dbReference>
<evidence type="ECO:0000256" key="12">
    <source>
        <dbReference type="ARBA" id="ARBA00023180"/>
    </source>
</evidence>
<keyword evidence="9 16" id="KW-1133">Transmembrane helix</keyword>
<name>A0A9Q0HD35_9MAGN</name>
<dbReference type="SUPFAM" id="SSF51110">
    <property type="entry name" value="alpha-D-mannose-specific plant lectins"/>
    <property type="match status" value="1"/>
</dbReference>
<dbReference type="InterPro" id="IPR011009">
    <property type="entry name" value="Kinase-like_dom_sf"/>
</dbReference>
<evidence type="ECO:0000256" key="1">
    <source>
        <dbReference type="ARBA" id="ARBA00004167"/>
    </source>
</evidence>
<comment type="subcellular location">
    <subcellularLocation>
        <location evidence="1">Membrane</location>
        <topology evidence="1">Single-pass membrane protein</topology>
    </subcellularLocation>
</comment>
<comment type="catalytic activity">
    <reaction evidence="13">
        <text>L-seryl-[protein] + ATP = O-phospho-L-seryl-[protein] + ADP + H(+)</text>
        <dbReference type="Rhea" id="RHEA:17989"/>
        <dbReference type="Rhea" id="RHEA-COMP:9863"/>
        <dbReference type="Rhea" id="RHEA-COMP:11604"/>
        <dbReference type="ChEBI" id="CHEBI:15378"/>
        <dbReference type="ChEBI" id="CHEBI:29999"/>
        <dbReference type="ChEBI" id="CHEBI:30616"/>
        <dbReference type="ChEBI" id="CHEBI:83421"/>
        <dbReference type="ChEBI" id="CHEBI:456216"/>
        <dbReference type="EC" id="2.7.11.1"/>
    </reaction>
</comment>
<dbReference type="AlphaFoldDB" id="A0A9Q0HD35"/>
<evidence type="ECO:0000256" key="2">
    <source>
        <dbReference type="ARBA" id="ARBA00022527"/>
    </source>
</evidence>
<dbReference type="PROSITE" id="PS50927">
    <property type="entry name" value="BULB_LECTIN"/>
    <property type="match status" value="1"/>
</dbReference>
<evidence type="ECO:0000313" key="20">
    <source>
        <dbReference type="EMBL" id="KAJ4964018.1"/>
    </source>
</evidence>
<dbReference type="CDD" id="cd00028">
    <property type="entry name" value="B_lectin"/>
    <property type="match status" value="1"/>
</dbReference>
<feature type="signal peptide" evidence="17">
    <location>
        <begin position="1"/>
        <end position="19"/>
    </location>
</feature>
<evidence type="ECO:0000256" key="8">
    <source>
        <dbReference type="ARBA" id="ARBA00022840"/>
    </source>
</evidence>
<feature type="domain" description="Protein kinase" evidence="18">
    <location>
        <begin position="518"/>
        <end position="815"/>
    </location>
</feature>
<dbReference type="InterPro" id="IPR024171">
    <property type="entry name" value="SRK-like_kinase"/>
</dbReference>
<evidence type="ECO:0000256" key="6">
    <source>
        <dbReference type="ARBA" id="ARBA00022741"/>
    </source>
</evidence>
<evidence type="ECO:0000259" key="18">
    <source>
        <dbReference type="PROSITE" id="PS50011"/>
    </source>
</evidence>
<dbReference type="OrthoDB" id="1530339at2759"/>
<dbReference type="EC" id="2.7.11.1" evidence="13"/>
<feature type="region of interest" description="Disordered" evidence="15">
    <location>
        <begin position="719"/>
        <end position="738"/>
    </location>
</feature>
<dbReference type="PROSITE" id="PS00107">
    <property type="entry name" value="PROTEIN_KINASE_ATP"/>
    <property type="match status" value="1"/>
</dbReference>
<dbReference type="EMBL" id="JAMYWD010000008">
    <property type="protein sequence ID" value="KAJ4964018.1"/>
    <property type="molecule type" value="Genomic_DNA"/>
</dbReference>
<evidence type="ECO:0000256" key="11">
    <source>
        <dbReference type="ARBA" id="ARBA00023157"/>
    </source>
</evidence>
<dbReference type="SUPFAM" id="SSF56112">
    <property type="entry name" value="Protein kinase-like (PK-like)"/>
    <property type="match status" value="1"/>
</dbReference>
<keyword evidence="4 16" id="KW-0812">Transmembrane</keyword>
<keyword evidence="11" id="KW-1015">Disulfide bond</keyword>
<comment type="caution">
    <text evidence="20">The sequence shown here is derived from an EMBL/GenBank/DDBJ whole genome shotgun (WGS) entry which is preliminary data.</text>
</comment>
<feature type="chain" id="PRO_5040341284" description="Receptor-like serine/threonine-protein kinase" evidence="17">
    <location>
        <begin position="20"/>
        <end position="876"/>
    </location>
</feature>
<feature type="binding site" evidence="14">
    <location>
        <position position="547"/>
    </location>
    <ligand>
        <name>ATP</name>
        <dbReference type="ChEBI" id="CHEBI:30616"/>
    </ligand>
</feature>
<evidence type="ECO:0000256" key="14">
    <source>
        <dbReference type="PROSITE-ProRule" id="PRU10141"/>
    </source>
</evidence>
<keyword evidence="5 17" id="KW-0732">Signal</keyword>
<sequence length="876" mass="95688">MGSIVISVATFFLSIAILAIPSFGKVSQEYIYPNYNASYYQYVDTLGIFLSSVKGTFNTAIFNPNAQQSNYYYLCVLYGTSNTIIWSANRNTPVSISSKFSFTPQGITLTDGSTVIWSTPRLNSPATAMALSETGNLALLDESNNSLWQSFDYPTDTIVMGQRIPVGSSLVSALSASDLSQGDYQFSVTNSDGILKWKGSIYWKMSMEPFAYSSSNAPISSMYLNQTGLYLLGGNGSEVVIQVDLSPAVFRIANLGAGGQFSISRFTSNVWYTEFVAPDDNCRIPYVCGSMGLCTPSGTGQGGCSCPAGFHSIDQDSSKGCLPSDSSYSLPPVCSNNSSSNGTNSSMELFTSLGANVSYFENIFSDPTVKFVNLSYCQSLCSNNCSCSGVFYANSSGSCNTIENQFGSFFLSQSDSNNLGGYIKVMVKSHVPGINGGNTSANQSSNGFPLIGLVLLPTTGFLLISVLFLSILWRKRKHSKHSKLDRRNSSSSLELDDIISIPGLPVRYDYEVLNTATNNFENQIGSGGFGAVFKGVLPDKTVVAVKKIIHVGAQGRKEFFAEIAVIGNIHHVNLVKLNGYCVQRQEQLLVYEYMNKGSLDRTLFSNGPVIEWQERFEIALGTAKGLAYLHSGCEHKIIHCDIKPENILLHDNSQVKLSDFGLSKLLTREQSTHFTTMRGTRGYLAPEWLTSSSISDKTDVYSYGMVLLELVRGRKNSFLQTRTPSKENGNSDDSSNESSMMGPVYFPLFALEMHEQGKYMNLADPRLEGRVTSADIEKLVCVALCCVHEEPLLRPSMVNVVAMLEDGIPLGVPRLESLNFLRFYGRRFTEASMMEGSNEVNAIRPYPLGNTGLTSNSSDSYPSLSYLSSHQISGPR</sequence>
<dbReference type="PROSITE" id="PS50011">
    <property type="entry name" value="PROTEIN_KINASE_DOM"/>
    <property type="match status" value="1"/>
</dbReference>
<organism evidence="20 21">
    <name type="scientific">Protea cynaroides</name>
    <dbReference type="NCBI Taxonomy" id="273540"/>
    <lineage>
        <taxon>Eukaryota</taxon>
        <taxon>Viridiplantae</taxon>
        <taxon>Streptophyta</taxon>
        <taxon>Embryophyta</taxon>
        <taxon>Tracheophyta</taxon>
        <taxon>Spermatophyta</taxon>
        <taxon>Magnoliopsida</taxon>
        <taxon>Proteales</taxon>
        <taxon>Proteaceae</taxon>
        <taxon>Protea</taxon>
    </lineage>
</organism>
<dbReference type="SMART" id="SM00108">
    <property type="entry name" value="B_lectin"/>
    <property type="match status" value="1"/>
</dbReference>
<keyword evidence="7 13" id="KW-0418">Kinase</keyword>
<dbReference type="GO" id="GO:0004674">
    <property type="term" value="F:protein serine/threonine kinase activity"/>
    <property type="evidence" value="ECO:0007669"/>
    <property type="project" value="UniProtKB-KW"/>
</dbReference>
<dbReference type="InterPro" id="IPR000719">
    <property type="entry name" value="Prot_kinase_dom"/>
</dbReference>
<evidence type="ECO:0000256" key="3">
    <source>
        <dbReference type="ARBA" id="ARBA00022679"/>
    </source>
</evidence>
<dbReference type="Gene3D" id="1.10.510.10">
    <property type="entry name" value="Transferase(Phosphotransferase) domain 1"/>
    <property type="match status" value="1"/>
</dbReference>
<dbReference type="Pfam" id="PF01453">
    <property type="entry name" value="B_lectin"/>
    <property type="match status" value="1"/>
</dbReference>
<evidence type="ECO:0000256" key="13">
    <source>
        <dbReference type="PIRNR" id="PIRNR000641"/>
    </source>
</evidence>
<accession>A0A9Q0HD35</accession>
<dbReference type="PROSITE" id="PS00108">
    <property type="entry name" value="PROTEIN_KINASE_ST"/>
    <property type="match status" value="1"/>
</dbReference>